<proteinExistence type="predicted"/>
<name>A0A9D1HHF2_9FIRM</name>
<keyword evidence="4" id="KW-0378">Hydrolase</keyword>
<keyword evidence="8" id="KW-0238">DNA-binding</keyword>
<reference evidence="11" key="2">
    <citation type="journal article" date="2021" name="PeerJ">
        <title>Extensive microbial diversity within the chicken gut microbiome revealed by metagenomics and culture.</title>
        <authorList>
            <person name="Gilroy R."/>
            <person name="Ravi A."/>
            <person name="Getino M."/>
            <person name="Pursley I."/>
            <person name="Horton D.L."/>
            <person name="Alikhan N.F."/>
            <person name="Baker D."/>
            <person name="Gharbi K."/>
            <person name="Hall N."/>
            <person name="Watson M."/>
            <person name="Adriaenssens E.M."/>
            <person name="Foster-Nyarko E."/>
            <person name="Jarju S."/>
            <person name="Secka A."/>
            <person name="Antonio M."/>
            <person name="Oren A."/>
            <person name="Chaudhuri R.R."/>
            <person name="La Ragione R."/>
            <person name="Hildebrand F."/>
            <person name="Pallen M.J."/>
        </authorList>
    </citation>
    <scope>NUCLEOTIDE SEQUENCE</scope>
    <source>
        <strain evidence="11">CHK187-14744</strain>
    </source>
</reference>
<evidence type="ECO:0000256" key="4">
    <source>
        <dbReference type="ARBA" id="ARBA00022801"/>
    </source>
</evidence>
<keyword evidence="1" id="KW-0540">Nuclease</keyword>
<dbReference type="PANTHER" id="PTHR30591:SF1">
    <property type="entry name" value="RECBCD ENZYME SUBUNIT RECC"/>
    <property type="match status" value="1"/>
</dbReference>
<comment type="caution">
    <text evidence="11">The sequence shown here is derived from an EMBL/GenBank/DDBJ whole genome shotgun (WGS) entry which is preliminary data.</text>
</comment>
<dbReference type="GO" id="GO:0005524">
    <property type="term" value="F:ATP binding"/>
    <property type="evidence" value="ECO:0007669"/>
    <property type="project" value="UniProtKB-KW"/>
</dbReference>
<evidence type="ECO:0000256" key="2">
    <source>
        <dbReference type="ARBA" id="ARBA00022741"/>
    </source>
</evidence>
<evidence type="ECO:0000256" key="8">
    <source>
        <dbReference type="ARBA" id="ARBA00023125"/>
    </source>
</evidence>
<organism evidence="11 12">
    <name type="scientific">Candidatus Onthocola gallistercoris</name>
    <dbReference type="NCBI Taxonomy" id="2840876"/>
    <lineage>
        <taxon>Bacteria</taxon>
        <taxon>Bacillati</taxon>
        <taxon>Bacillota</taxon>
        <taxon>Bacilli</taxon>
        <taxon>Candidatus Onthocola</taxon>
    </lineage>
</organism>
<keyword evidence="2" id="KW-0547">Nucleotide-binding</keyword>
<dbReference type="GO" id="GO:0004386">
    <property type="term" value="F:helicase activity"/>
    <property type="evidence" value="ECO:0007669"/>
    <property type="project" value="UniProtKB-KW"/>
</dbReference>
<dbReference type="InterPro" id="IPR038726">
    <property type="entry name" value="PDDEXK_AddAB-type"/>
</dbReference>
<dbReference type="InterPro" id="IPR011604">
    <property type="entry name" value="PDDEXK-like_dom_sf"/>
</dbReference>
<evidence type="ECO:0000259" key="10">
    <source>
        <dbReference type="Pfam" id="PF12705"/>
    </source>
</evidence>
<dbReference type="Proteomes" id="UP000824164">
    <property type="component" value="Unassembled WGS sequence"/>
</dbReference>
<dbReference type="GO" id="GO:0006310">
    <property type="term" value="P:DNA recombination"/>
    <property type="evidence" value="ECO:0007669"/>
    <property type="project" value="TreeGrafter"/>
</dbReference>
<keyword evidence="9" id="KW-0234">DNA repair</keyword>
<keyword evidence="7" id="KW-0067">ATP-binding</keyword>
<dbReference type="SUPFAM" id="SSF52540">
    <property type="entry name" value="P-loop containing nucleoside triphosphate hydrolases"/>
    <property type="match status" value="1"/>
</dbReference>
<dbReference type="GO" id="GO:0004527">
    <property type="term" value="F:exonuclease activity"/>
    <property type="evidence" value="ECO:0007669"/>
    <property type="project" value="UniProtKB-KW"/>
</dbReference>
<dbReference type="GO" id="GO:0003677">
    <property type="term" value="F:DNA binding"/>
    <property type="evidence" value="ECO:0007669"/>
    <property type="project" value="UniProtKB-KW"/>
</dbReference>
<dbReference type="Gene3D" id="3.90.320.10">
    <property type="match status" value="1"/>
</dbReference>
<dbReference type="InterPro" id="IPR011335">
    <property type="entry name" value="Restrct_endonuc-II-like"/>
</dbReference>
<reference evidence="11" key="1">
    <citation type="submission" date="2020-10" db="EMBL/GenBank/DDBJ databases">
        <authorList>
            <person name="Gilroy R."/>
        </authorList>
    </citation>
    <scope>NUCLEOTIDE SEQUENCE</scope>
    <source>
        <strain evidence="11">CHK187-14744</strain>
    </source>
</reference>
<protein>
    <submittedName>
        <fullName evidence="11">PD-(D/E)XK nuclease family protein</fullName>
    </submittedName>
</protein>
<dbReference type="GO" id="GO:0006281">
    <property type="term" value="P:DNA repair"/>
    <property type="evidence" value="ECO:0007669"/>
    <property type="project" value="UniProtKB-KW"/>
</dbReference>
<dbReference type="AlphaFoldDB" id="A0A9D1HHF2"/>
<dbReference type="Pfam" id="PF12705">
    <property type="entry name" value="PDDEXK_1"/>
    <property type="match status" value="1"/>
</dbReference>
<keyword evidence="6" id="KW-0269">Exonuclease</keyword>
<dbReference type="SUPFAM" id="SSF52980">
    <property type="entry name" value="Restriction endonuclease-like"/>
    <property type="match status" value="1"/>
</dbReference>
<sequence length="569" mass="65366">MIPPTLDQVVFGDLKRTRLGRVRFTFLMGCNDGVLPSVVNSGGMISDREKEQLAEYGLLLAPTGRENSFREYFYIYSHMTQPSEGLFMTFAQMDGSGKALNPSPVLREVKGLFPALKIKAPKKEHLSSLANVRDGGDYLLNGFEGIREGKEPDPLWQTLYAWFSRHDGTREQLSEWLTKAFAPVMPETLSAKVVRALYGEHPLVSITTLEKYAACAYAHFLQAGLGLRERERYRLSAPDMGTILHGALEYFSEALTREGKSWKQLENEERDGLAEKCVRKAAEDFRGTMLLDNARYKYYIEKMVRLVKRTVWTIQKQIEKGDFEPAGFELDFSEKKLLHLVGKIDRYDIYENDDKVAVRIIDYKSGSTSFDLTSVYYGLQIQLVVYMKAIARMTREKYPEKEVVEAGLFYYHISDPMLLNPGEDESAQEEALLSALKMDGLVNSDPQVLRWMDRELESKPQILPVTIKKDGSVKEKEHAADSSQLEQLNYLMERRIRQFSDHLMSGDISVDPYLRQKGSVRKTACDFCDYQGVCQFDTKLEGCDYHRLMEIQAERVWQKIYEEVREECQ</sequence>
<accession>A0A9D1HHF2</accession>
<evidence type="ECO:0000256" key="1">
    <source>
        <dbReference type="ARBA" id="ARBA00022722"/>
    </source>
</evidence>
<evidence type="ECO:0000256" key="5">
    <source>
        <dbReference type="ARBA" id="ARBA00022806"/>
    </source>
</evidence>
<feature type="domain" description="PD-(D/E)XK endonuclease-like" evidence="10">
    <location>
        <begin position="204"/>
        <end position="535"/>
    </location>
</feature>
<dbReference type="EMBL" id="DVLT01000021">
    <property type="protein sequence ID" value="HIU02227.1"/>
    <property type="molecule type" value="Genomic_DNA"/>
</dbReference>
<gene>
    <name evidence="11" type="ORF">IAB63_03115</name>
</gene>
<dbReference type="InterPro" id="IPR027417">
    <property type="entry name" value="P-loop_NTPase"/>
</dbReference>
<evidence type="ECO:0000313" key="12">
    <source>
        <dbReference type="Proteomes" id="UP000824164"/>
    </source>
</evidence>
<evidence type="ECO:0000313" key="11">
    <source>
        <dbReference type="EMBL" id="HIU02227.1"/>
    </source>
</evidence>
<evidence type="ECO:0000256" key="3">
    <source>
        <dbReference type="ARBA" id="ARBA00022763"/>
    </source>
</evidence>
<keyword evidence="5" id="KW-0347">Helicase</keyword>
<dbReference type="Gene3D" id="3.40.50.300">
    <property type="entry name" value="P-loop containing nucleotide triphosphate hydrolases"/>
    <property type="match status" value="1"/>
</dbReference>
<evidence type="ECO:0000256" key="7">
    <source>
        <dbReference type="ARBA" id="ARBA00022840"/>
    </source>
</evidence>
<keyword evidence="3" id="KW-0227">DNA damage</keyword>
<dbReference type="PANTHER" id="PTHR30591">
    <property type="entry name" value="RECBCD ENZYME SUBUNIT RECC"/>
    <property type="match status" value="1"/>
</dbReference>
<evidence type="ECO:0000256" key="9">
    <source>
        <dbReference type="ARBA" id="ARBA00023204"/>
    </source>
</evidence>
<evidence type="ECO:0000256" key="6">
    <source>
        <dbReference type="ARBA" id="ARBA00022839"/>
    </source>
</evidence>